<evidence type="ECO:0000313" key="2">
    <source>
        <dbReference type="Proteomes" id="UP000256599"/>
    </source>
</evidence>
<gene>
    <name evidence="1" type="ORF">CQA63_01575</name>
</gene>
<reference evidence="1 2" key="1">
    <citation type="submission" date="2018-04" db="EMBL/GenBank/DDBJ databases">
        <title>Novel Campyloabacter and Helicobacter Species and Strains.</title>
        <authorList>
            <person name="Mannion A.J."/>
            <person name="Shen Z."/>
            <person name="Fox J.G."/>
        </authorList>
    </citation>
    <scope>NUCLEOTIDE SEQUENCE [LARGE SCALE GENOMIC DNA]</scope>
    <source>
        <strain evidence="1 2">MIT 98-6070</strain>
    </source>
</reference>
<accession>A0A3D8I6B4</accession>
<dbReference type="OrthoDB" id="9816564at2"/>
<dbReference type="Gene3D" id="3.40.50.10320">
    <property type="entry name" value="LmbE-like"/>
    <property type="match status" value="1"/>
</dbReference>
<evidence type="ECO:0000313" key="1">
    <source>
        <dbReference type="EMBL" id="RDU60693.1"/>
    </source>
</evidence>
<dbReference type="Pfam" id="PF02585">
    <property type="entry name" value="PIG-L"/>
    <property type="match status" value="1"/>
</dbReference>
<dbReference type="InterPro" id="IPR024078">
    <property type="entry name" value="LmbE-like_dom_sf"/>
</dbReference>
<dbReference type="InterPro" id="IPR003737">
    <property type="entry name" value="GlcNAc_PI_deacetylase-related"/>
</dbReference>
<dbReference type="PANTHER" id="PTHR12993:SF11">
    <property type="entry name" value="N-ACETYLGLUCOSAMINYL-PHOSPHATIDYLINOSITOL DE-N-ACETYLASE"/>
    <property type="match status" value="1"/>
</dbReference>
<dbReference type="EMBL" id="NXLR01000002">
    <property type="protein sequence ID" value="RDU60693.1"/>
    <property type="molecule type" value="Genomic_DNA"/>
</dbReference>
<dbReference type="AlphaFoldDB" id="A0A3D8I6B4"/>
<name>A0A3D8I6B4_9HELI</name>
<organism evidence="1 2">
    <name type="scientific">Helicobacter marmotae</name>
    <dbReference type="NCBI Taxonomy" id="152490"/>
    <lineage>
        <taxon>Bacteria</taxon>
        <taxon>Pseudomonadati</taxon>
        <taxon>Campylobacterota</taxon>
        <taxon>Epsilonproteobacteria</taxon>
        <taxon>Campylobacterales</taxon>
        <taxon>Helicobacteraceae</taxon>
        <taxon>Helicobacter</taxon>
    </lineage>
</organism>
<dbReference type="PANTHER" id="PTHR12993">
    <property type="entry name" value="N-ACETYLGLUCOSAMINYL-PHOSPHATIDYLINOSITOL DE-N-ACETYLASE-RELATED"/>
    <property type="match status" value="1"/>
</dbReference>
<keyword evidence="2" id="KW-1185">Reference proteome</keyword>
<proteinExistence type="predicted"/>
<comment type="caution">
    <text evidence="1">The sequence shown here is derived from an EMBL/GenBank/DDBJ whole genome shotgun (WGS) entry which is preliminary data.</text>
</comment>
<protein>
    <submittedName>
        <fullName evidence="1">GlcNAc-PI de-N-acetylase</fullName>
    </submittedName>
</protein>
<dbReference type="SUPFAM" id="SSF102588">
    <property type="entry name" value="LmbE-like"/>
    <property type="match status" value="1"/>
</dbReference>
<sequence length="250" mass="27981">MSKHNFAKDILVISTHPDDETLGAGGTLLKHRANGDRIHCIFCTDIFKEDGFSQETIAKREAEIQAVSKAYSFESVHRLGLKTAKCDTYPKGMIIEKLSIIFRSICPQVVYLPFAYDVHSDHRVIFECAFACTKSFRYPSIERVLMMETLSESEFAPALAAQSFIPNVFVDISPYFEQKCAIMALYESEVAPLPFPRALKNIQALATLRGSSRGGDFRHSQQKGIYFNGGGGIDETPLYAEAFMLLKEKS</sequence>
<dbReference type="GO" id="GO:0016811">
    <property type="term" value="F:hydrolase activity, acting on carbon-nitrogen (but not peptide) bonds, in linear amides"/>
    <property type="evidence" value="ECO:0007669"/>
    <property type="project" value="TreeGrafter"/>
</dbReference>
<dbReference type="Proteomes" id="UP000256599">
    <property type="component" value="Unassembled WGS sequence"/>
</dbReference>
<dbReference type="RefSeq" id="WP_104700750.1">
    <property type="nucleotide sequence ID" value="NZ_FZPP01000059.1"/>
</dbReference>